<keyword evidence="2" id="KW-0472">Membrane</keyword>
<evidence type="ECO:0000256" key="1">
    <source>
        <dbReference type="SAM" id="MobiDB-lite"/>
    </source>
</evidence>
<protein>
    <recommendedName>
        <fullName evidence="5">Transmembrane protein</fullName>
    </recommendedName>
</protein>
<keyword evidence="2" id="KW-0812">Transmembrane</keyword>
<feature type="transmembrane region" description="Helical" evidence="2">
    <location>
        <begin position="59"/>
        <end position="84"/>
    </location>
</feature>
<evidence type="ECO:0000256" key="2">
    <source>
        <dbReference type="SAM" id="Phobius"/>
    </source>
</evidence>
<evidence type="ECO:0000313" key="4">
    <source>
        <dbReference type="Proteomes" id="UP001209570"/>
    </source>
</evidence>
<name>A0AAD5Q723_PYTIN</name>
<proteinExistence type="predicted"/>
<accession>A0AAD5Q723</accession>
<sequence length="398" mass="43674">MSPTPGASASRRHAAPTPPPRALSPAPSEPRKLSRALRHRTFRVDGLVALTTAAKAGAALVLAFFVFGNALLFCVIALGSYYVLMEYTASADVLDWAQLERRLQRRALRLDDYLRLFVAKLARVWQSLLALQKSTVDYSLTVSIAETESMLELSQLLETKRARLSIDAEQTICRERVFSVEKSVVTELPLPLRIAAPASHLPALKLAVELGPVQPPSAQNRSKDTELLMTPAVRLIQVTETLEPRRFVPTAGIAQASLTVETAAPVAMPSPASKPPSPKRVVSVVFPAQIQRIVIRPRPAKLTLSQSVHRMLLDVERMTREANALLSAGEAVVPSDAPAAPRRESRRKSVRFDDHVTLCEGANAVPEDPTELFFGRDEIESMCNEYFGESSGVCEEER</sequence>
<feature type="region of interest" description="Disordered" evidence="1">
    <location>
        <begin position="1"/>
        <end position="32"/>
    </location>
</feature>
<evidence type="ECO:0000313" key="3">
    <source>
        <dbReference type="EMBL" id="KAJ0402253.1"/>
    </source>
</evidence>
<organism evidence="3 4">
    <name type="scientific">Pythium insidiosum</name>
    <name type="common">Pythiosis disease agent</name>
    <dbReference type="NCBI Taxonomy" id="114742"/>
    <lineage>
        <taxon>Eukaryota</taxon>
        <taxon>Sar</taxon>
        <taxon>Stramenopiles</taxon>
        <taxon>Oomycota</taxon>
        <taxon>Peronosporomycetes</taxon>
        <taxon>Pythiales</taxon>
        <taxon>Pythiaceae</taxon>
        <taxon>Pythium</taxon>
    </lineage>
</organism>
<reference evidence="3" key="1">
    <citation type="submission" date="2021-12" db="EMBL/GenBank/DDBJ databases">
        <title>Prjna785345.</title>
        <authorList>
            <person name="Rujirawat T."/>
            <person name="Krajaejun T."/>
        </authorList>
    </citation>
    <scope>NUCLEOTIDE SEQUENCE</scope>
    <source>
        <strain evidence="3">Pi057C3</strain>
    </source>
</reference>
<dbReference type="Proteomes" id="UP001209570">
    <property type="component" value="Unassembled WGS sequence"/>
</dbReference>
<evidence type="ECO:0008006" key="5">
    <source>
        <dbReference type="Google" id="ProtNLM"/>
    </source>
</evidence>
<dbReference type="EMBL" id="JAKCXM010000107">
    <property type="protein sequence ID" value="KAJ0402253.1"/>
    <property type="molecule type" value="Genomic_DNA"/>
</dbReference>
<keyword evidence="4" id="KW-1185">Reference proteome</keyword>
<comment type="caution">
    <text evidence="3">The sequence shown here is derived from an EMBL/GenBank/DDBJ whole genome shotgun (WGS) entry which is preliminary data.</text>
</comment>
<dbReference type="AlphaFoldDB" id="A0AAD5Q723"/>
<keyword evidence="2" id="KW-1133">Transmembrane helix</keyword>
<gene>
    <name evidence="3" type="ORF">P43SY_008245</name>
</gene>